<name>A0ABW4A347_9ACTN</name>
<accession>A0ABW4A347</accession>
<dbReference type="Gene3D" id="3.40.50.1820">
    <property type="entry name" value="alpha/beta hydrolase"/>
    <property type="match status" value="1"/>
</dbReference>
<gene>
    <name evidence="2" type="ORF">ACFQ5G_04425</name>
</gene>
<reference evidence="3" key="1">
    <citation type="journal article" date="2019" name="Int. J. Syst. Evol. Microbiol.">
        <title>The Global Catalogue of Microorganisms (GCM) 10K type strain sequencing project: providing services to taxonomists for standard genome sequencing and annotation.</title>
        <authorList>
            <consortium name="The Broad Institute Genomics Platform"/>
            <consortium name="The Broad Institute Genome Sequencing Center for Infectious Disease"/>
            <person name="Wu L."/>
            <person name="Ma J."/>
        </authorList>
    </citation>
    <scope>NUCLEOTIDE SEQUENCE [LARGE SCALE GENOMIC DNA]</scope>
    <source>
        <strain evidence="3">CCM 7526</strain>
    </source>
</reference>
<evidence type="ECO:0000259" key="1">
    <source>
        <dbReference type="Pfam" id="PF12146"/>
    </source>
</evidence>
<dbReference type="PANTHER" id="PTHR42886">
    <property type="entry name" value="RE40534P-RELATED"/>
    <property type="match status" value="1"/>
</dbReference>
<keyword evidence="2" id="KW-0378">Hydrolase</keyword>
<evidence type="ECO:0000313" key="3">
    <source>
        <dbReference type="Proteomes" id="UP001597183"/>
    </source>
</evidence>
<evidence type="ECO:0000313" key="2">
    <source>
        <dbReference type="EMBL" id="MFD1364588.1"/>
    </source>
</evidence>
<feature type="domain" description="Serine aminopeptidase S33" evidence="1">
    <location>
        <begin position="34"/>
        <end position="150"/>
    </location>
</feature>
<dbReference type="Proteomes" id="UP001597183">
    <property type="component" value="Unassembled WGS sequence"/>
</dbReference>
<dbReference type="SUPFAM" id="SSF53474">
    <property type="entry name" value="alpha/beta-Hydrolases"/>
    <property type="match status" value="1"/>
</dbReference>
<dbReference type="InterPro" id="IPR029058">
    <property type="entry name" value="AB_hydrolase_fold"/>
</dbReference>
<comment type="caution">
    <text evidence="2">The sequence shown here is derived from an EMBL/GenBank/DDBJ whole genome shotgun (WGS) entry which is preliminary data.</text>
</comment>
<protein>
    <submittedName>
        <fullName evidence="2">Alpha/beta hydrolase</fullName>
    </submittedName>
</protein>
<dbReference type="EMBL" id="JBHTMK010000005">
    <property type="protein sequence ID" value="MFD1364588.1"/>
    <property type="molecule type" value="Genomic_DNA"/>
</dbReference>
<keyword evidence="3" id="KW-1185">Reference proteome</keyword>
<dbReference type="PANTHER" id="PTHR42886:SF53">
    <property type="entry name" value="ALPHA_BETA-HYDROLASES SUPERFAMILY PROTEIN"/>
    <property type="match status" value="1"/>
</dbReference>
<dbReference type="Pfam" id="PF12146">
    <property type="entry name" value="Hydrolase_4"/>
    <property type="match status" value="1"/>
</dbReference>
<organism evidence="2 3">
    <name type="scientific">Actinoplanes sichuanensis</name>
    <dbReference type="NCBI Taxonomy" id="512349"/>
    <lineage>
        <taxon>Bacteria</taxon>
        <taxon>Bacillati</taxon>
        <taxon>Actinomycetota</taxon>
        <taxon>Actinomycetes</taxon>
        <taxon>Micromonosporales</taxon>
        <taxon>Micromonosporaceae</taxon>
        <taxon>Actinoplanes</taxon>
    </lineage>
</organism>
<sequence>MSDENDTKGVTLTSFRSCDGLLLKGSFQSPLEAPATSIVLVHGGGVTREEGGFFTRLAAGLADRGVASLRFDLRGHGESSGRQEDLTLSGVLNDIHAAVTHLRQLTGNAPASLLGASFGGGISAYYAASHARELSKLVLINPLINYKKRFVDDKPYWSNGQIDESAGRELDENGFLPHSPTFKLGRPLLNEVFYLRPDQVFEKINTTTLVVHGTLDTFIPVQSSRDYAARIPATSRLIEIEGAQHGIAVHDDPQYLHPQTQQWQSAAIRDIGDWLLT</sequence>
<dbReference type="RefSeq" id="WP_317791575.1">
    <property type="nucleotide sequence ID" value="NZ_AP028461.1"/>
</dbReference>
<dbReference type="InterPro" id="IPR022742">
    <property type="entry name" value="Hydrolase_4"/>
</dbReference>
<proteinExistence type="predicted"/>
<dbReference type="GO" id="GO:0016787">
    <property type="term" value="F:hydrolase activity"/>
    <property type="evidence" value="ECO:0007669"/>
    <property type="project" value="UniProtKB-KW"/>
</dbReference>